<dbReference type="PROSITE" id="PS51257">
    <property type="entry name" value="PROKAR_LIPOPROTEIN"/>
    <property type="match status" value="1"/>
</dbReference>
<dbReference type="EMBL" id="JAVAIL010000001">
    <property type="protein sequence ID" value="MDP4538706.1"/>
    <property type="molecule type" value="Genomic_DNA"/>
</dbReference>
<dbReference type="Pfam" id="PF20101">
    <property type="entry name" value="DUF6491"/>
    <property type="match status" value="1"/>
</dbReference>
<protein>
    <submittedName>
        <fullName evidence="2">DUF6491 family protein</fullName>
    </submittedName>
</protein>
<accession>A0ABT9H5Z2</accession>
<sequence length="144" mass="15137">MTPPTRNPATAALPAALAASLALVGCAQTAAEPEPTPVLSSPVLSSERQCFFTRQINGYSEAPDGPGGEDRLYVRTGVNDRFLLETFGPCPDLDWSLSIALDTRFSGTNLCSGETVTVLVPQSVGGITDRCTARVLGKVVEPRS</sequence>
<dbReference type="InterPro" id="IPR045500">
    <property type="entry name" value="DUF6491"/>
</dbReference>
<name>A0ABT9H5Z2_9SPHN</name>
<keyword evidence="3" id="KW-1185">Reference proteome</keyword>
<evidence type="ECO:0000313" key="2">
    <source>
        <dbReference type="EMBL" id="MDP4538706.1"/>
    </source>
</evidence>
<proteinExistence type="predicted"/>
<keyword evidence="1" id="KW-0732">Signal</keyword>
<feature type="chain" id="PRO_5047493101" evidence="1">
    <location>
        <begin position="31"/>
        <end position="144"/>
    </location>
</feature>
<organism evidence="2 3">
    <name type="scientific">Qipengyuania benthica</name>
    <dbReference type="NCBI Taxonomy" id="3067651"/>
    <lineage>
        <taxon>Bacteria</taxon>
        <taxon>Pseudomonadati</taxon>
        <taxon>Pseudomonadota</taxon>
        <taxon>Alphaproteobacteria</taxon>
        <taxon>Sphingomonadales</taxon>
        <taxon>Erythrobacteraceae</taxon>
        <taxon>Qipengyuania</taxon>
    </lineage>
</organism>
<reference evidence="2 3" key="1">
    <citation type="submission" date="2023-08" db="EMBL/GenBank/DDBJ databases">
        <title>genomic of DY56.</title>
        <authorList>
            <person name="Wang Y."/>
        </authorList>
    </citation>
    <scope>NUCLEOTIDE SEQUENCE [LARGE SCALE GENOMIC DNA]</scope>
    <source>
        <strain evidence="2 3">DY56-A-20</strain>
    </source>
</reference>
<feature type="signal peptide" evidence="1">
    <location>
        <begin position="1"/>
        <end position="30"/>
    </location>
</feature>
<comment type="caution">
    <text evidence="2">The sequence shown here is derived from an EMBL/GenBank/DDBJ whole genome shotgun (WGS) entry which is preliminary data.</text>
</comment>
<dbReference type="RefSeq" id="WP_305928828.1">
    <property type="nucleotide sequence ID" value="NZ_JAVAIL010000001.1"/>
</dbReference>
<gene>
    <name evidence="2" type="ORF">Q9K01_03605</name>
</gene>
<evidence type="ECO:0000256" key="1">
    <source>
        <dbReference type="SAM" id="SignalP"/>
    </source>
</evidence>
<dbReference type="Proteomes" id="UP001235664">
    <property type="component" value="Unassembled WGS sequence"/>
</dbReference>
<evidence type="ECO:0000313" key="3">
    <source>
        <dbReference type="Proteomes" id="UP001235664"/>
    </source>
</evidence>